<dbReference type="Gene3D" id="3.10.450.620">
    <property type="entry name" value="JHP933, nucleotidyltransferase-like core domain"/>
    <property type="match status" value="1"/>
</dbReference>
<evidence type="ECO:0008006" key="3">
    <source>
        <dbReference type="Google" id="ProtNLM"/>
    </source>
</evidence>
<dbReference type="Pfam" id="PF08843">
    <property type="entry name" value="AbiEii"/>
    <property type="match status" value="1"/>
</dbReference>
<sequence length="222" mass="25914">MGMKTVLSDFQKKTLNLFKRSVLAENYYLAGGTALAEYYLQHRKSEDLDFFTQEELNISSLKKFSTTLAKLIKLDKVEYQHGYGLYTFFFYPQGEVAKYKIDFGQYPFGTIEPLKVIDGVKVESLYDIAVDKAHTISVRPRSRDFIDLFFILQEKKEWKFRDLTKKAQEKFELVVDPLQLGGNLLLVRQLADLPIMLKKVDLKKVREFFVAEAKKLKTEILR</sequence>
<accession>A0A2M8GGR9</accession>
<dbReference type="InterPro" id="IPR014942">
    <property type="entry name" value="AbiEii"/>
</dbReference>
<proteinExistence type="predicted"/>
<gene>
    <name evidence="1" type="ORF">CO010_02330</name>
</gene>
<dbReference type="Proteomes" id="UP000230384">
    <property type="component" value="Unassembled WGS sequence"/>
</dbReference>
<evidence type="ECO:0000313" key="1">
    <source>
        <dbReference type="EMBL" id="PJC76621.1"/>
    </source>
</evidence>
<dbReference type="AlphaFoldDB" id="A0A2M8GGR9"/>
<reference evidence="2" key="1">
    <citation type="submission" date="2017-09" db="EMBL/GenBank/DDBJ databases">
        <title>Depth-based differentiation of microbial function through sediment-hosted aquifers and enrichment of novel symbionts in the deep terrestrial subsurface.</title>
        <authorList>
            <person name="Probst A.J."/>
            <person name="Ladd B."/>
            <person name="Jarett J.K."/>
            <person name="Geller-Mcgrath D.E."/>
            <person name="Sieber C.M.K."/>
            <person name="Emerson J.B."/>
            <person name="Anantharaman K."/>
            <person name="Thomas B.C."/>
            <person name="Malmstrom R."/>
            <person name="Stieglmeier M."/>
            <person name="Klingl A."/>
            <person name="Woyke T."/>
            <person name="Ryan C.M."/>
            <person name="Banfield J.F."/>
        </authorList>
    </citation>
    <scope>NUCLEOTIDE SEQUENCE [LARGE SCALE GENOMIC DNA]</scope>
</reference>
<protein>
    <recommendedName>
        <fullName evidence="3">Nucleotidyl transferase AbiEii/AbiGii toxin family protein</fullName>
    </recommendedName>
</protein>
<organism evidence="1 2">
    <name type="scientific">Candidatus Shapirobacteria bacterium CG_4_8_14_3_um_filter_39_11</name>
    <dbReference type="NCBI Taxonomy" id="1974875"/>
    <lineage>
        <taxon>Bacteria</taxon>
        <taxon>Candidatus Shapironibacteriota</taxon>
    </lineage>
</organism>
<evidence type="ECO:0000313" key="2">
    <source>
        <dbReference type="Proteomes" id="UP000230384"/>
    </source>
</evidence>
<comment type="caution">
    <text evidence="1">The sequence shown here is derived from an EMBL/GenBank/DDBJ whole genome shotgun (WGS) entry which is preliminary data.</text>
</comment>
<dbReference type="EMBL" id="PFQN01000034">
    <property type="protein sequence ID" value="PJC76621.1"/>
    <property type="molecule type" value="Genomic_DNA"/>
</dbReference>
<name>A0A2M8GGR9_9BACT</name>